<dbReference type="NCBIfam" id="TIGR01662">
    <property type="entry name" value="HAD-SF-IIIA"/>
    <property type="match status" value="1"/>
</dbReference>
<evidence type="ECO:0000256" key="11">
    <source>
        <dbReference type="ARBA" id="ARBA00022842"/>
    </source>
</evidence>
<comment type="subcellular location">
    <subcellularLocation>
        <location evidence="4 14">Cytoplasm</location>
    </subcellularLocation>
</comment>
<dbReference type="Proteomes" id="UP000199459">
    <property type="component" value="Unassembled WGS sequence"/>
</dbReference>
<dbReference type="FunFam" id="3.40.50.1000:FF:000168">
    <property type="entry name" value="D,D-heptose 1,7-bisphosphate phosphatase"/>
    <property type="match status" value="1"/>
</dbReference>
<keyword evidence="11 16" id="KW-0460">Magnesium</keyword>
<sequence>MKLVILDHNGVINQSSEAFIKTPDEWEPIPNSIEAIARLTHFGYRIVTATNQSGIGRGLLDMVTFNAINDKMYKAVAQAGGRIDSIFFCPHTHADKCRCRKPKTGMFEEIMQRYGTDLKNTPTIGDALRDLLVADAVGALPILVLTGKGKATRELNKLPPRTQVYDDLAAAVDAIVGFA</sequence>
<dbReference type="RefSeq" id="WP_090633610.1">
    <property type="nucleotide sequence ID" value="NZ_FOCP01000020.1"/>
</dbReference>
<evidence type="ECO:0000313" key="18">
    <source>
        <dbReference type="Proteomes" id="UP000199459"/>
    </source>
</evidence>
<dbReference type="InterPro" id="IPR006543">
    <property type="entry name" value="Histidinol-phos"/>
</dbReference>
<evidence type="ECO:0000256" key="12">
    <source>
        <dbReference type="ARBA" id="ARBA00023277"/>
    </source>
</evidence>
<evidence type="ECO:0000256" key="4">
    <source>
        <dbReference type="ARBA" id="ARBA00004496"/>
    </source>
</evidence>
<feature type="binding site" evidence="16">
    <location>
        <position position="7"/>
    </location>
    <ligand>
        <name>Mg(2+)</name>
        <dbReference type="ChEBI" id="CHEBI:18420"/>
    </ligand>
</feature>
<dbReference type="GO" id="GO:0046872">
    <property type="term" value="F:metal ion binding"/>
    <property type="evidence" value="ECO:0007669"/>
    <property type="project" value="UniProtKB-KW"/>
</dbReference>
<comment type="similarity">
    <text evidence="13 14">Belongs to the gmhB family.</text>
</comment>
<reference evidence="17 18" key="1">
    <citation type="submission" date="2016-10" db="EMBL/GenBank/DDBJ databases">
        <authorList>
            <person name="de Groot N.N."/>
        </authorList>
    </citation>
    <scope>NUCLEOTIDE SEQUENCE [LARGE SCALE GENOMIC DNA]</scope>
    <source>
        <strain evidence="17 18">Nm22</strain>
    </source>
</reference>
<dbReference type="Pfam" id="PF13242">
    <property type="entry name" value="Hydrolase_like"/>
    <property type="match status" value="1"/>
</dbReference>
<dbReference type="SUPFAM" id="SSF56784">
    <property type="entry name" value="HAD-like"/>
    <property type="match status" value="1"/>
</dbReference>
<dbReference type="PANTHER" id="PTHR42891">
    <property type="entry name" value="D-GLYCERO-BETA-D-MANNO-HEPTOSE-1,7-BISPHOSPHATE 7-PHOSPHATASE"/>
    <property type="match status" value="1"/>
</dbReference>
<dbReference type="InterPro" id="IPR004446">
    <property type="entry name" value="Heptose_bisP_phosphatase"/>
</dbReference>
<dbReference type="PANTHER" id="PTHR42891:SF1">
    <property type="entry name" value="D-GLYCERO-BETA-D-MANNO-HEPTOSE-1,7-BISPHOSPHATE 7-PHOSPHATASE"/>
    <property type="match status" value="1"/>
</dbReference>
<proteinExistence type="inferred from homology"/>
<comment type="cofactor">
    <cofactor evidence="2 16">
        <name>Mg(2+)</name>
        <dbReference type="ChEBI" id="CHEBI:18420"/>
    </cofactor>
</comment>
<dbReference type="EC" id="3.1.3.-" evidence="14"/>
<evidence type="ECO:0000256" key="15">
    <source>
        <dbReference type="PIRSR" id="PIRSR004682-3"/>
    </source>
</evidence>
<evidence type="ECO:0000256" key="16">
    <source>
        <dbReference type="PIRSR" id="PIRSR004682-4"/>
    </source>
</evidence>
<feature type="binding site" evidence="16">
    <location>
        <position position="99"/>
    </location>
    <ligand>
        <name>Zn(2+)</name>
        <dbReference type="ChEBI" id="CHEBI:29105"/>
    </ligand>
</feature>
<dbReference type="AlphaFoldDB" id="A0A1H8GVI0"/>
<comment type="subunit">
    <text evidence="6">Monomer.</text>
</comment>
<evidence type="ECO:0000256" key="8">
    <source>
        <dbReference type="ARBA" id="ARBA00022723"/>
    </source>
</evidence>
<accession>A0A1H8GVI0</accession>
<feature type="binding site" evidence="16">
    <location>
        <position position="91"/>
    </location>
    <ligand>
        <name>Zn(2+)</name>
        <dbReference type="ChEBI" id="CHEBI:29105"/>
    </ligand>
</feature>
<feature type="binding site" evidence="16">
    <location>
        <position position="126"/>
    </location>
    <ligand>
        <name>Mg(2+)</name>
        <dbReference type="ChEBI" id="CHEBI:18420"/>
    </ligand>
</feature>
<dbReference type="CDD" id="cd07503">
    <property type="entry name" value="HAD_HisB-N"/>
    <property type="match status" value="1"/>
</dbReference>
<keyword evidence="7 14" id="KW-0963">Cytoplasm</keyword>
<evidence type="ECO:0000256" key="2">
    <source>
        <dbReference type="ARBA" id="ARBA00001946"/>
    </source>
</evidence>
<dbReference type="EMBL" id="FOCP01000020">
    <property type="protein sequence ID" value="SEN48141.1"/>
    <property type="molecule type" value="Genomic_DNA"/>
</dbReference>
<dbReference type="GO" id="GO:0005975">
    <property type="term" value="P:carbohydrate metabolic process"/>
    <property type="evidence" value="ECO:0007669"/>
    <property type="project" value="InterPro"/>
</dbReference>
<dbReference type="InterPro" id="IPR006549">
    <property type="entry name" value="HAD-SF_hydro_IIIA"/>
</dbReference>
<gene>
    <name evidence="17" type="ORF">SAMN05216325_12013</name>
</gene>
<feature type="site" description="Stabilizes the phosphoryl group" evidence="15">
    <location>
        <position position="101"/>
    </location>
</feature>
<dbReference type="PIRSF" id="PIRSF004682">
    <property type="entry name" value="GmhB"/>
    <property type="match status" value="1"/>
</dbReference>
<evidence type="ECO:0000256" key="14">
    <source>
        <dbReference type="PIRNR" id="PIRNR004682"/>
    </source>
</evidence>
<dbReference type="STRING" id="917.SAMN05216326_10741"/>
<evidence type="ECO:0000256" key="10">
    <source>
        <dbReference type="ARBA" id="ARBA00022833"/>
    </source>
</evidence>
<feature type="binding site" evidence="16">
    <location>
        <position position="97"/>
    </location>
    <ligand>
        <name>Zn(2+)</name>
        <dbReference type="ChEBI" id="CHEBI:29105"/>
    </ligand>
</feature>
<keyword evidence="12 14" id="KW-0119">Carbohydrate metabolism</keyword>
<keyword evidence="10 16" id="KW-0862">Zinc</keyword>
<dbReference type="NCBIfam" id="NF006506">
    <property type="entry name" value="PRK08942.1"/>
    <property type="match status" value="1"/>
</dbReference>
<evidence type="ECO:0000256" key="6">
    <source>
        <dbReference type="ARBA" id="ARBA00011245"/>
    </source>
</evidence>
<feature type="site" description="Contributes to substrate recognition" evidence="15">
    <location>
        <position position="100"/>
    </location>
</feature>
<comment type="catalytic activity">
    <reaction evidence="1">
        <text>D-glycero-beta-D-manno-heptose 1,7-bisphosphate + H2O = D-glycero-beta-D-manno-heptose 1-phosphate + phosphate</text>
        <dbReference type="Rhea" id="RHEA:28518"/>
        <dbReference type="ChEBI" id="CHEBI:15377"/>
        <dbReference type="ChEBI" id="CHEBI:43474"/>
        <dbReference type="ChEBI" id="CHEBI:60208"/>
        <dbReference type="ChEBI" id="CHEBI:61593"/>
        <dbReference type="EC" id="3.1.3.82"/>
    </reaction>
</comment>
<dbReference type="OrthoDB" id="9781367at2"/>
<evidence type="ECO:0000313" key="17">
    <source>
        <dbReference type="EMBL" id="SEN48141.1"/>
    </source>
</evidence>
<name>A0A1H8GVI0_9PROT</name>
<dbReference type="InterPro" id="IPR023214">
    <property type="entry name" value="HAD_sf"/>
</dbReference>
<evidence type="ECO:0000256" key="1">
    <source>
        <dbReference type="ARBA" id="ARBA00001226"/>
    </source>
</evidence>
<dbReference type="Gene3D" id="3.40.50.1000">
    <property type="entry name" value="HAD superfamily/HAD-like"/>
    <property type="match status" value="1"/>
</dbReference>
<keyword evidence="8 16" id="KW-0479">Metal-binding</keyword>
<evidence type="ECO:0000256" key="13">
    <source>
        <dbReference type="ARBA" id="ARBA00061616"/>
    </source>
</evidence>
<feature type="site" description="Stabilizes the phosphoryl group" evidence="15">
    <location>
        <position position="50"/>
    </location>
</feature>
<evidence type="ECO:0000256" key="7">
    <source>
        <dbReference type="ARBA" id="ARBA00022490"/>
    </source>
</evidence>
<comment type="pathway">
    <text evidence="5">Nucleotide-sugar biosynthesis; ADP-L-glycero-beta-D-manno-heptose biosynthesis; ADP-L-glycero-beta-D-manno-heptose from D-glycero-beta-D-manno-heptose 7-phosphate: step 2/4.</text>
</comment>
<dbReference type="InterPro" id="IPR036412">
    <property type="entry name" value="HAD-like_sf"/>
</dbReference>
<comment type="cofactor">
    <cofactor evidence="3 16">
        <name>Zn(2+)</name>
        <dbReference type="ChEBI" id="CHEBI:29105"/>
    </cofactor>
</comment>
<evidence type="ECO:0000256" key="5">
    <source>
        <dbReference type="ARBA" id="ARBA00004708"/>
    </source>
</evidence>
<evidence type="ECO:0000256" key="3">
    <source>
        <dbReference type="ARBA" id="ARBA00001947"/>
    </source>
</evidence>
<organism evidence="17 18">
    <name type="scientific">Nitrosomonas marina</name>
    <dbReference type="NCBI Taxonomy" id="917"/>
    <lineage>
        <taxon>Bacteria</taxon>
        <taxon>Pseudomonadati</taxon>
        <taxon>Pseudomonadota</taxon>
        <taxon>Betaproteobacteria</taxon>
        <taxon>Nitrosomonadales</taxon>
        <taxon>Nitrosomonadaceae</taxon>
        <taxon>Nitrosomonas</taxon>
    </lineage>
</organism>
<evidence type="ECO:0000256" key="9">
    <source>
        <dbReference type="ARBA" id="ARBA00022801"/>
    </source>
</evidence>
<feature type="binding site" evidence="16">
    <location>
        <position position="89"/>
    </location>
    <ligand>
        <name>Zn(2+)</name>
        <dbReference type="ChEBI" id="CHEBI:29105"/>
    </ligand>
</feature>
<protein>
    <recommendedName>
        <fullName evidence="14">D,D-heptose 1,7-bisphosphate phosphatase</fullName>
        <ecNumber evidence="14">3.1.3.-</ecNumber>
    </recommendedName>
</protein>
<dbReference type="GO" id="GO:0005737">
    <property type="term" value="C:cytoplasm"/>
    <property type="evidence" value="ECO:0007669"/>
    <property type="project" value="UniProtKB-SubCell"/>
</dbReference>
<dbReference type="GO" id="GO:0034200">
    <property type="term" value="F:D-glycero-beta-D-manno-heptose 1,7-bisphosphate 7-phosphatase activity"/>
    <property type="evidence" value="ECO:0007669"/>
    <property type="project" value="UniProtKB-EC"/>
</dbReference>
<dbReference type="NCBIfam" id="TIGR01656">
    <property type="entry name" value="Histidinol-ppas"/>
    <property type="match status" value="1"/>
</dbReference>
<keyword evidence="9 14" id="KW-0378">Hydrolase</keyword>